<dbReference type="EMBL" id="JBGFUD010022830">
    <property type="protein sequence ID" value="MFH4984885.1"/>
    <property type="molecule type" value="Genomic_DNA"/>
</dbReference>
<sequence length="140" mass="15944">MNSVCVVNEPFCIFFLQSNKTTKTAEMESKHDFLKKKVWTFGQSRQHSHRSTNGSCSHVSFMRSPLSSTTYVSLFNSADFARFSRQLRWSVRKTHLCSPPGSTSRRCFLPGILFQLAGGAGIQYFSAILRVFEDSFRKSI</sequence>
<keyword evidence="2" id="KW-1185">Reference proteome</keyword>
<name>A0ABD6F4U4_9BILA</name>
<evidence type="ECO:0000313" key="1">
    <source>
        <dbReference type="EMBL" id="MFH4984885.1"/>
    </source>
</evidence>
<protein>
    <submittedName>
        <fullName evidence="1">Uncharacterized protein</fullName>
    </submittedName>
</protein>
<accession>A0ABD6F4U4</accession>
<reference evidence="1 2" key="1">
    <citation type="submission" date="2024-08" db="EMBL/GenBank/DDBJ databases">
        <title>Gnathostoma spinigerum genome.</title>
        <authorList>
            <person name="Gonzalez-Bertolin B."/>
            <person name="Monzon S."/>
            <person name="Zaballos A."/>
            <person name="Jimenez P."/>
            <person name="Dekumyoy P."/>
            <person name="Varona S."/>
            <person name="Cuesta I."/>
            <person name="Sumanam S."/>
            <person name="Adisakwattana P."/>
            <person name="Gasser R.B."/>
            <person name="Hernandez-Gonzalez A."/>
            <person name="Young N.D."/>
            <person name="Perteguer M.J."/>
        </authorList>
    </citation>
    <scope>NUCLEOTIDE SEQUENCE [LARGE SCALE GENOMIC DNA]</scope>
    <source>
        <strain evidence="1">AL3</strain>
        <tissue evidence="1">Liver</tissue>
    </source>
</reference>
<dbReference type="AlphaFoldDB" id="A0ABD6F4U4"/>
<dbReference type="Proteomes" id="UP001608902">
    <property type="component" value="Unassembled WGS sequence"/>
</dbReference>
<proteinExistence type="predicted"/>
<comment type="caution">
    <text evidence="1">The sequence shown here is derived from an EMBL/GenBank/DDBJ whole genome shotgun (WGS) entry which is preliminary data.</text>
</comment>
<evidence type="ECO:0000313" key="2">
    <source>
        <dbReference type="Proteomes" id="UP001608902"/>
    </source>
</evidence>
<organism evidence="1 2">
    <name type="scientific">Gnathostoma spinigerum</name>
    <dbReference type="NCBI Taxonomy" id="75299"/>
    <lineage>
        <taxon>Eukaryota</taxon>
        <taxon>Metazoa</taxon>
        <taxon>Ecdysozoa</taxon>
        <taxon>Nematoda</taxon>
        <taxon>Chromadorea</taxon>
        <taxon>Rhabditida</taxon>
        <taxon>Spirurina</taxon>
        <taxon>Gnathostomatomorpha</taxon>
        <taxon>Gnathostomatoidea</taxon>
        <taxon>Gnathostomatidae</taxon>
        <taxon>Gnathostoma</taxon>
    </lineage>
</organism>
<gene>
    <name evidence="1" type="ORF">AB6A40_011594</name>
</gene>